<dbReference type="SUPFAM" id="SSF69318">
    <property type="entry name" value="Integrin alpha N-terminal domain"/>
    <property type="match status" value="3"/>
</dbReference>
<dbReference type="Gene3D" id="2.40.128.340">
    <property type="match status" value="3"/>
</dbReference>
<feature type="compositionally biased region" description="Low complexity" evidence="2">
    <location>
        <begin position="237"/>
        <end position="248"/>
    </location>
</feature>
<feature type="compositionally biased region" description="Polar residues" evidence="2">
    <location>
        <begin position="18"/>
        <end position="29"/>
    </location>
</feature>
<evidence type="ECO:0000313" key="4">
    <source>
        <dbReference type="EMBL" id="MFC5025549.1"/>
    </source>
</evidence>
<name>A0ABV9XJG4_9ACTN</name>
<dbReference type="Gene3D" id="2.60.40.10">
    <property type="entry name" value="Immunoglobulins"/>
    <property type="match status" value="1"/>
</dbReference>
<organism evidence="4 5">
    <name type="scientific">Streptomyces coeruleoprunus</name>
    <dbReference type="NCBI Taxonomy" id="285563"/>
    <lineage>
        <taxon>Bacteria</taxon>
        <taxon>Bacillati</taxon>
        <taxon>Actinomycetota</taxon>
        <taxon>Actinomycetes</taxon>
        <taxon>Kitasatosporales</taxon>
        <taxon>Streptomycetaceae</taxon>
        <taxon>Streptomyces</taxon>
    </lineage>
</organism>
<dbReference type="InterPro" id="IPR013517">
    <property type="entry name" value="FG-GAP"/>
</dbReference>
<feature type="compositionally biased region" description="Low complexity" evidence="2">
    <location>
        <begin position="259"/>
        <end position="282"/>
    </location>
</feature>
<dbReference type="InterPro" id="IPR028994">
    <property type="entry name" value="Integrin_alpha_N"/>
</dbReference>
<dbReference type="InterPro" id="IPR013207">
    <property type="entry name" value="LGFP"/>
</dbReference>
<proteinExistence type="predicted"/>
<dbReference type="Pfam" id="PF13517">
    <property type="entry name" value="FG-GAP_3"/>
    <property type="match status" value="1"/>
</dbReference>
<dbReference type="Pfam" id="PF08310">
    <property type="entry name" value="LGFP"/>
    <property type="match status" value="4"/>
</dbReference>
<dbReference type="EMBL" id="JBHSJD010000022">
    <property type="protein sequence ID" value="MFC5025549.1"/>
    <property type="molecule type" value="Genomic_DNA"/>
</dbReference>
<accession>A0ABV9XJG4</accession>
<evidence type="ECO:0000256" key="2">
    <source>
        <dbReference type="SAM" id="MobiDB-lite"/>
    </source>
</evidence>
<dbReference type="Proteomes" id="UP001595829">
    <property type="component" value="Unassembled WGS sequence"/>
</dbReference>
<evidence type="ECO:0000313" key="5">
    <source>
        <dbReference type="Proteomes" id="UP001595829"/>
    </source>
</evidence>
<evidence type="ECO:0000256" key="1">
    <source>
        <dbReference type="ARBA" id="ARBA00022729"/>
    </source>
</evidence>
<keyword evidence="5" id="KW-1185">Reference proteome</keyword>
<feature type="chain" id="PRO_5046752964" evidence="3">
    <location>
        <begin position="18"/>
        <end position="1634"/>
    </location>
</feature>
<keyword evidence="1 3" id="KW-0732">Signal</keyword>
<feature type="region of interest" description="Disordered" evidence="2">
    <location>
        <begin position="17"/>
        <end position="36"/>
    </location>
</feature>
<sequence>MALSAGMVTLSPAVASAAENTTAGSSDSAAQDPARADIDAAVKKAADTGERVEIVSERTETDETFANPDGTFTVERALIPIRVRQNGKLVSVDTRLSATDDGRIAPKAAGMSVSFSGGGNGDFARMVKDGREISLSWPGNLPEPVVSGRTATYREVLPGVDLTATAEVDSFSHALVVKNAEAAKNPALTSITFGYTSKGLDLKAGQDGRLEAVDPTGTAVFSAPQPKMWDSAGSEDQAAARAQAKAQAPTEDQAKDQARAGAAAKARTARSAMTSAPAAEAPKPTPRPLAETLTGATEGSRQAGLGVQLTDRALTLRPDKELLTDPGTVYPVVIDPVWAKDAWKNAWSIAYKHSNVGNSDDTVYWNGGTISDFARVGVANDTQRGGTVRANTYFRIGTGNVWGKQILRSTLRIKQTHAGSWSCKSGAIQVRDIGKTLPTNITWNRQPKWGSVIDSSGESFGGRNCPADTAGLVEFDVTDAISRAAKGKWGSWAFVLTAKSSEVDVSWRKFDPHSVRVSTYLNTVPGKATSRSTDPSVPCTGGTFGTTDYITLRAKVNDAEDNNLTAEFHYALNGDSTPEVGKDKATRGSVASLRIPTKDLKSGTYWWDVRVSDGTANGPWAGKCSFTFDKTRPSKLPGVTSAEFPAEKDGNPARTDGKFLFTPAGVTDVTRYVWWTDSDTRERFVDATKPGGPAKEPVTYRPLNAGPQYMYVRSLDAAGNRSDLKTYLFYATRAPHRDRPGDLNGDTTIDLWSVDPGSGALWIHPGQGNGKFGLGRQADDASFGDAVLTHRGSWNEDYYEDLVALRPGLEDPALKELWVYANRGDGELGGTDSERWPLEVAVDDANHWRNAEQALTIGSVNDDNADGKVDHNDAPDLLVKTGGELWLYLGSQGSPLLDEVEPVSLGNADWQNMTLLAPGDLNKDGLPELWARDTKSGKIHQYTSRPSTVEGDVTAADLSVYGDPAVRATSIGSGFTAAAYPHLSTEGDFEGDGFADLWSRDGQGNGVEFPGKALADGSAFGPARPLVTGGTPWGTCESFESKATGKHTLCGPILAKYKALGGPAGFGYPDTDVVTAPDKIGRYTHFQAPGTTANNRSIYWSPDTGAWEVHGSIWAKWTEMGREGGILGYPTSDERPTSDGVGRFNTFSKAGKGSGIFYAPGIGAHEVHGAIYSRYLALGGPRRIGYPIDDEKATTPKAGAYQRFRFRDEETYNTSIYWSKATGAWPVHNAIMAKWTELKSENSWLGFPTSGEYQVTGGVRADFENGYVRWNRASGTTTEHKPDDRTAHLRTDLAGDVNGDGRTDMITVYNYGNATTGIHVLTADTDGGVRPPKEVWTSNRGSFDATRAKWAAGDFNGDKLADVAAFYGYADGSVAMWTFVGQKDGGFKPLKSAALPAKSWYMERVISVQAGDVNGDGRADLTAVYDYDDGQTGVHKFLARADGGFDNPVRGWNSGDGNWWAKNARYTMGDANGDGRADLIAFYGYSTGAAALWTFPAKADGTLDKPVKSWNVEPGSWDRDRIELTSGDYNGDKRADVGVMYRHDGGVTVMHTFTAKADGGFNAPVAGWKSNPEGWYASSSGMPLSGDADGDGRADVLIMYNYAIGATRAFTFPAKEDGTFDNPQRSWYAEPGTW</sequence>
<dbReference type="Gene3D" id="2.130.10.130">
    <property type="entry name" value="Integrin alpha, N-terminal"/>
    <property type="match status" value="1"/>
</dbReference>
<feature type="signal peptide" evidence="3">
    <location>
        <begin position="1"/>
        <end position="17"/>
    </location>
</feature>
<gene>
    <name evidence="4" type="ORF">ACFPM3_25825</name>
</gene>
<reference evidence="5" key="1">
    <citation type="journal article" date="2019" name="Int. J. Syst. Evol. Microbiol.">
        <title>The Global Catalogue of Microorganisms (GCM) 10K type strain sequencing project: providing services to taxonomists for standard genome sequencing and annotation.</title>
        <authorList>
            <consortium name="The Broad Institute Genomics Platform"/>
            <consortium name="The Broad Institute Genome Sequencing Center for Infectious Disease"/>
            <person name="Wu L."/>
            <person name="Ma J."/>
        </authorList>
    </citation>
    <scope>NUCLEOTIDE SEQUENCE [LARGE SCALE GENOMIC DNA]</scope>
    <source>
        <strain evidence="5">CGMCC 4.1648</strain>
    </source>
</reference>
<comment type="caution">
    <text evidence="4">The sequence shown here is derived from an EMBL/GenBank/DDBJ whole genome shotgun (WGS) entry which is preliminary data.</text>
</comment>
<dbReference type="InterPro" id="IPR013783">
    <property type="entry name" value="Ig-like_fold"/>
</dbReference>
<feature type="region of interest" description="Disordered" evidence="2">
    <location>
        <begin position="221"/>
        <end position="304"/>
    </location>
</feature>
<protein>
    <submittedName>
        <fullName evidence="4">FG-GAP-like repeat-containing protein</fullName>
    </submittedName>
</protein>
<dbReference type="RefSeq" id="WP_345690069.1">
    <property type="nucleotide sequence ID" value="NZ_BAABIT010000001.1"/>
</dbReference>
<evidence type="ECO:0000256" key="3">
    <source>
        <dbReference type="SAM" id="SignalP"/>
    </source>
</evidence>